<evidence type="ECO:0000259" key="5">
    <source>
        <dbReference type="PROSITE" id="PS50835"/>
    </source>
</evidence>
<dbReference type="GO" id="GO:0098609">
    <property type="term" value="P:cell-cell adhesion"/>
    <property type="evidence" value="ECO:0007669"/>
    <property type="project" value="TreeGrafter"/>
</dbReference>
<dbReference type="FunFam" id="2.60.40.10:FF:000064">
    <property type="entry name" value="Contactin 1"/>
    <property type="match status" value="1"/>
</dbReference>
<feature type="domain" description="Ig-like" evidence="5">
    <location>
        <begin position="486"/>
        <end position="577"/>
    </location>
</feature>
<dbReference type="OrthoDB" id="3666223at2759"/>
<dbReference type="STRING" id="299467.A0A443SMF6"/>
<feature type="domain" description="Fibronectin type-III" evidence="6">
    <location>
        <begin position="986"/>
        <end position="1085"/>
    </location>
</feature>
<feature type="domain" description="Ig-like" evidence="5">
    <location>
        <begin position="186"/>
        <end position="286"/>
    </location>
</feature>
<feature type="signal peptide" evidence="3">
    <location>
        <begin position="1"/>
        <end position="20"/>
    </location>
</feature>
<dbReference type="PANTHER" id="PTHR44170">
    <property type="entry name" value="PROTEIN SIDEKICK"/>
    <property type="match status" value="1"/>
</dbReference>
<evidence type="ECO:0000313" key="8">
    <source>
        <dbReference type="Proteomes" id="UP000288716"/>
    </source>
</evidence>
<keyword evidence="1" id="KW-0677">Repeat</keyword>
<dbReference type="SMART" id="SM00060">
    <property type="entry name" value="FN3"/>
    <property type="match status" value="4"/>
</dbReference>
<evidence type="ECO:0000256" key="1">
    <source>
        <dbReference type="ARBA" id="ARBA00022737"/>
    </source>
</evidence>
<dbReference type="Gene3D" id="3.10.100.10">
    <property type="entry name" value="Mannose-Binding Protein A, subunit A"/>
    <property type="match status" value="1"/>
</dbReference>
<dbReference type="InterPro" id="IPR001304">
    <property type="entry name" value="C-type_lectin-like"/>
</dbReference>
<evidence type="ECO:0000259" key="4">
    <source>
        <dbReference type="PROSITE" id="PS50041"/>
    </source>
</evidence>
<dbReference type="PROSITE" id="PS50853">
    <property type="entry name" value="FN3"/>
    <property type="match status" value="4"/>
</dbReference>
<dbReference type="InterPro" id="IPR003599">
    <property type="entry name" value="Ig_sub"/>
</dbReference>
<dbReference type="SUPFAM" id="SSF56436">
    <property type="entry name" value="C-type lectin-like"/>
    <property type="match status" value="1"/>
</dbReference>
<organism evidence="7 8">
    <name type="scientific">Leptotrombidium deliense</name>
    <dbReference type="NCBI Taxonomy" id="299467"/>
    <lineage>
        <taxon>Eukaryota</taxon>
        <taxon>Metazoa</taxon>
        <taxon>Ecdysozoa</taxon>
        <taxon>Arthropoda</taxon>
        <taxon>Chelicerata</taxon>
        <taxon>Arachnida</taxon>
        <taxon>Acari</taxon>
        <taxon>Acariformes</taxon>
        <taxon>Trombidiformes</taxon>
        <taxon>Prostigmata</taxon>
        <taxon>Anystina</taxon>
        <taxon>Parasitengona</taxon>
        <taxon>Trombiculoidea</taxon>
        <taxon>Trombiculidae</taxon>
        <taxon>Leptotrombidium</taxon>
    </lineage>
</organism>
<dbReference type="SMART" id="SM00408">
    <property type="entry name" value="IGc2"/>
    <property type="match status" value="5"/>
</dbReference>
<dbReference type="Proteomes" id="UP000288716">
    <property type="component" value="Unassembled WGS sequence"/>
</dbReference>
<dbReference type="VEuPathDB" id="VectorBase:LDEU003377"/>
<dbReference type="Pfam" id="PF07679">
    <property type="entry name" value="I-set"/>
    <property type="match status" value="2"/>
</dbReference>
<sequence>MYRLWSTLVLVIAFSNFAASDECPKNWVDYKTSCYRFSRSPRKTVVDAEEICRKYGSTLVSVNSVDEHFFIISWLKENDPQHLKWLTSGNEQANNIWKWQGDKTNFPNIPNLWLTYDYRINTFLKFAAYNFSLYENRWGLIRVSNVEEGAYICEIQKFELQLSLIHERNIDYGVTVTDRTKVPRGPKFIEEPTPLVFDMSGRSQQNNAILRCTASGWPTPTYSWYKEEYEGSKTKAKLMDPLEDIRITQTDGTLIIYNPSQSDKGKYFCKATNEFGSIISETVQLSFGFIGEFSKVRSVEYGNANWGKSISCDPPLFHPRVHYYWNKNALFSFVEQDRRVFASNDGNLYFSSLEVIDRANYSCNVQSVISSTGRTGPFFRLVVEPAPNNQKLLFPNNFPKSFPKAPLAGEQVLLECVAYGYPVPTYNWTRSGVTNKLPDGAYTTSHNRILVIPKVKVEDSGDYSCSATSGRDVITKSITLSIQSLPVFTVPLTDQVMDLRTTLVWNCEAFGIPEVSYSWYKNGRELTFAEMPPQEQPRYKVKENILTIEDLSDVDNGMYQCKAYNQLGSKFTSAQLKVMALRPIFKKYVISPEMYASVGSNYTIPCIPEAVPFPTFQWRRNGAPITAIGGRVRIQPNGYLYINPVDKADEGEYRCIAINEFGQDETVGFLTVFEKPHIVDFLAPKIVANVNDSVELNCEAHTDNSLDIAYIWLHNNLRVNYTTMPQFQPGTRYGYLRINNITLAEAGFYTCIVKTAVGRTSTYTELIVNGPPSSPGAVLAEDLTATSATIKWSDGSENGRMILAYLIEGRTNHNSTWLVLANYVTRVQVDSLTNRRKAQIKDVLSPWSTYEFRVSAINELGVSMPSSPSPQYNTDKSHPFKAPSNVGGGGGKAGTLTVTWDPLPPQDWNAPKIWYRVYYKQKGSTAEYFKVDIKKLGNVGLYTIAIDESDYYKKYLVKVQAVNPIGEGPISEPAVVYSAESMPQIQPSLVRAVAFNSTAINVTWAPVDATREKLRGKLIGHRIKYWINGRDAQTDALTLLSRNVAPWGIIVALKPDTEYYISVMAYNDAGSGPESEPFLVKTYKSAPRNAPTSVAVSWIDKTTIRVTWRGITEVSNAEEPIIGYKVRYWEEEQPLTAAKEVYKYLDGGDLEAIISGLTPGTSYMLRVLGYSLGGDGKMSSPPKKFVIK</sequence>
<dbReference type="InterPro" id="IPR016187">
    <property type="entry name" value="CTDL_fold"/>
</dbReference>
<dbReference type="FunFam" id="2.60.40.10:FF:001529">
    <property type="entry name" value="Cell adhesion molecule"/>
    <property type="match status" value="1"/>
</dbReference>
<dbReference type="GO" id="GO:0005886">
    <property type="term" value="C:plasma membrane"/>
    <property type="evidence" value="ECO:0007669"/>
    <property type="project" value="TreeGrafter"/>
</dbReference>
<keyword evidence="3" id="KW-0732">Signal</keyword>
<dbReference type="GO" id="GO:0007411">
    <property type="term" value="P:axon guidance"/>
    <property type="evidence" value="ECO:0007669"/>
    <property type="project" value="TreeGrafter"/>
</dbReference>
<gene>
    <name evidence="7" type="ORF">B4U80_04376</name>
</gene>
<dbReference type="InterPro" id="IPR036116">
    <property type="entry name" value="FN3_sf"/>
</dbReference>
<dbReference type="Pfam" id="PF00041">
    <property type="entry name" value="fn3"/>
    <property type="match status" value="4"/>
</dbReference>
<dbReference type="EMBL" id="NCKV01001273">
    <property type="protein sequence ID" value="RWS28663.1"/>
    <property type="molecule type" value="Genomic_DNA"/>
</dbReference>
<dbReference type="Pfam" id="PF05473">
    <property type="entry name" value="UL45"/>
    <property type="match status" value="1"/>
</dbReference>
<accession>A0A443SMF6</accession>
<keyword evidence="8" id="KW-1185">Reference proteome</keyword>
<dbReference type="SMART" id="SM00409">
    <property type="entry name" value="IG"/>
    <property type="match status" value="6"/>
</dbReference>
<dbReference type="Pfam" id="PF13927">
    <property type="entry name" value="Ig_3"/>
    <property type="match status" value="3"/>
</dbReference>
<feature type="domain" description="Fibronectin type-III" evidence="6">
    <location>
        <begin position="771"/>
        <end position="877"/>
    </location>
</feature>
<dbReference type="InterPro" id="IPR003961">
    <property type="entry name" value="FN3_dom"/>
</dbReference>
<feature type="domain" description="C-type lectin" evidence="4">
    <location>
        <begin position="30"/>
        <end position="138"/>
    </location>
</feature>
<feature type="domain" description="Ig-like" evidence="5">
    <location>
        <begin position="399"/>
        <end position="481"/>
    </location>
</feature>
<feature type="domain" description="Ig-like" evidence="5">
    <location>
        <begin position="302"/>
        <end position="367"/>
    </location>
</feature>
<evidence type="ECO:0000256" key="2">
    <source>
        <dbReference type="ARBA" id="ARBA00023157"/>
    </source>
</evidence>
<dbReference type="SMART" id="SM00034">
    <property type="entry name" value="CLECT"/>
    <property type="match status" value="1"/>
</dbReference>
<dbReference type="SUPFAM" id="SSF48726">
    <property type="entry name" value="Immunoglobulin"/>
    <property type="match status" value="6"/>
</dbReference>
<dbReference type="Gene3D" id="2.60.40.10">
    <property type="entry name" value="Immunoglobulins"/>
    <property type="match status" value="10"/>
</dbReference>
<dbReference type="CDD" id="cd00063">
    <property type="entry name" value="FN3"/>
    <property type="match status" value="4"/>
</dbReference>
<dbReference type="PROSITE" id="PS50041">
    <property type="entry name" value="C_TYPE_LECTIN_2"/>
    <property type="match status" value="1"/>
</dbReference>
<proteinExistence type="predicted"/>
<dbReference type="FunFam" id="2.60.40.10:FF:000035">
    <property type="entry name" value="Contactin 1"/>
    <property type="match status" value="1"/>
</dbReference>
<dbReference type="PANTHER" id="PTHR44170:SF6">
    <property type="entry name" value="CONTACTIN"/>
    <property type="match status" value="1"/>
</dbReference>
<feature type="domain" description="Fibronectin type-III" evidence="6">
    <location>
        <begin position="1090"/>
        <end position="1188"/>
    </location>
</feature>
<keyword evidence="2" id="KW-1015">Disulfide bond</keyword>
<dbReference type="InterPro" id="IPR003598">
    <property type="entry name" value="Ig_sub2"/>
</dbReference>
<protein>
    <submittedName>
        <fullName evidence="7">Contactin-like protein</fullName>
    </submittedName>
</protein>
<dbReference type="InterPro" id="IPR013783">
    <property type="entry name" value="Ig-like_fold"/>
</dbReference>
<feature type="domain" description="Fibronectin type-III" evidence="6">
    <location>
        <begin position="882"/>
        <end position="981"/>
    </location>
</feature>
<feature type="chain" id="PRO_5019525313" evidence="3">
    <location>
        <begin position="21"/>
        <end position="1188"/>
    </location>
</feature>
<dbReference type="InterPro" id="IPR007110">
    <property type="entry name" value="Ig-like_dom"/>
</dbReference>
<dbReference type="PROSITE" id="PS50835">
    <property type="entry name" value="IG_LIKE"/>
    <property type="match status" value="6"/>
</dbReference>
<dbReference type="SUPFAM" id="SSF49265">
    <property type="entry name" value="Fibronectin type III"/>
    <property type="match status" value="2"/>
</dbReference>
<dbReference type="InterPro" id="IPR013098">
    <property type="entry name" value="Ig_I-set"/>
</dbReference>
<dbReference type="InterPro" id="IPR036179">
    <property type="entry name" value="Ig-like_dom_sf"/>
</dbReference>
<evidence type="ECO:0000259" key="6">
    <source>
        <dbReference type="PROSITE" id="PS50853"/>
    </source>
</evidence>
<dbReference type="AlphaFoldDB" id="A0A443SMF6"/>
<name>A0A443SMF6_9ACAR</name>
<feature type="domain" description="Ig-like" evidence="5">
    <location>
        <begin position="583"/>
        <end position="668"/>
    </location>
</feature>
<comment type="caution">
    <text evidence="7">The sequence shown here is derived from an EMBL/GenBank/DDBJ whole genome shotgun (WGS) entry which is preliminary data.</text>
</comment>
<evidence type="ECO:0000313" key="7">
    <source>
        <dbReference type="EMBL" id="RWS28663.1"/>
    </source>
</evidence>
<dbReference type="InterPro" id="IPR016186">
    <property type="entry name" value="C-type_lectin-like/link_sf"/>
</dbReference>
<reference evidence="7 8" key="1">
    <citation type="journal article" date="2018" name="Gigascience">
        <title>Genomes of trombidid mites reveal novel predicted allergens and laterally-transferred genes associated with secondary metabolism.</title>
        <authorList>
            <person name="Dong X."/>
            <person name="Chaisiri K."/>
            <person name="Xia D."/>
            <person name="Armstrong S.D."/>
            <person name="Fang Y."/>
            <person name="Donnelly M.J."/>
            <person name="Kadowaki T."/>
            <person name="McGarry J.W."/>
            <person name="Darby A.C."/>
            <person name="Makepeace B.L."/>
        </authorList>
    </citation>
    <scope>NUCLEOTIDE SEQUENCE [LARGE SCALE GENOMIC DNA]</scope>
    <source>
        <strain evidence="7">UoL-UT</strain>
    </source>
</reference>
<evidence type="ECO:0000256" key="3">
    <source>
        <dbReference type="SAM" id="SignalP"/>
    </source>
</evidence>
<dbReference type="GO" id="GO:0030424">
    <property type="term" value="C:axon"/>
    <property type="evidence" value="ECO:0007669"/>
    <property type="project" value="TreeGrafter"/>
</dbReference>
<feature type="domain" description="Ig-like" evidence="5">
    <location>
        <begin position="676"/>
        <end position="769"/>
    </location>
</feature>